<evidence type="ECO:0000313" key="2">
    <source>
        <dbReference type="Proteomes" id="UP000283003"/>
    </source>
</evidence>
<comment type="caution">
    <text evidence="1">The sequence shown here is derived from an EMBL/GenBank/DDBJ whole genome shotgun (WGS) entry which is preliminary data.</text>
</comment>
<keyword evidence="2" id="KW-1185">Reference proteome</keyword>
<sequence>MTGDRSWAVSTMVKSGAYCDAPLPCRTAKFWPIVWLVWGGKLPSVGYVSRVTQTNLSRKLDEFLEPHGFERHGRTWVRSRPLFSDVIDVQRGASIGGVTINIALMHTPTYELVWGKSPTQPFSEPDCIVRTRLGFLVNGRDHWWKSIIQSDVANMMEALSSAAIPFFQSLRA</sequence>
<evidence type="ECO:0000313" key="1">
    <source>
        <dbReference type="EMBL" id="RVQ69237.1"/>
    </source>
</evidence>
<gene>
    <name evidence="1" type="ORF">EKN06_03285</name>
</gene>
<dbReference type="InterPro" id="IPR025412">
    <property type="entry name" value="DUF4304"/>
</dbReference>
<name>A0A437H0S2_9SPHN</name>
<reference evidence="1 2" key="1">
    <citation type="submission" date="2018-12" db="EMBL/GenBank/DDBJ databases">
        <title>Croceicoccus ponticola sp. nov., a lipolytic bacterium isolated from seawater.</title>
        <authorList>
            <person name="Yoon J.-H."/>
        </authorList>
    </citation>
    <scope>NUCLEOTIDE SEQUENCE [LARGE SCALE GENOMIC DNA]</scope>
    <source>
        <strain evidence="1 2">GM-16</strain>
    </source>
</reference>
<dbReference type="EMBL" id="RXOL01000001">
    <property type="protein sequence ID" value="RVQ69237.1"/>
    <property type="molecule type" value="Genomic_DNA"/>
</dbReference>
<organism evidence="1 2">
    <name type="scientific">Croceicoccus ponticola</name>
    <dbReference type="NCBI Taxonomy" id="2217664"/>
    <lineage>
        <taxon>Bacteria</taxon>
        <taxon>Pseudomonadati</taxon>
        <taxon>Pseudomonadota</taxon>
        <taxon>Alphaproteobacteria</taxon>
        <taxon>Sphingomonadales</taxon>
        <taxon>Erythrobacteraceae</taxon>
        <taxon>Croceicoccus</taxon>
    </lineage>
</organism>
<dbReference type="AlphaFoldDB" id="A0A437H0S2"/>
<protein>
    <submittedName>
        <fullName evidence="1">DUF4304 domain-containing protein</fullName>
    </submittedName>
</protein>
<dbReference type="OrthoDB" id="8481394at2"/>
<dbReference type="Pfam" id="PF14137">
    <property type="entry name" value="DUF4304"/>
    <property type="match status" value="1"/>
</dbReference>
<accession>A0A437H0S2</accession>
<dbReference type="Proteomes" id="UP000283003">
    <property type="component" value="Unassembled WGS sequence"/>
</dbReference>
<proteinExistence type="predicted"/>